<name>A0A2S6HEA0_9GAMM</name>
<comment type="caution">
    <text evidence="1">The sequence shown here is derived from an EMBL/GenBank/DDBJ whole genome shotgun (WGS) entry which is preliminary data.</text>
</comment>
<gene>
    <name evidence="1" type="ORF">B0F87_105232</name>
</gene>
<accession>A0A2S6HEA0</accession>
<reference evidence="1 2" key="1">
    <citation type="submission" date="2018-02" db="EMBL/GenBank/DDBJ databases">
        <title>Subsurface microbial communities from deep shales in Ohio and West Virginia, USA.</title>
        <authorList>
            <person name="Wrighton K."/>
        </authorList>
    </citation>
    <scope>NUCLEOTIDE SEQUENCE [LARGE SCALE GENOMIC DNA]</scope>
    <source>
        <strain evidence="1 2">OWC-DMM</strain>
    </source>
</reference>
<sequence>MSRSRFYVSWIRVGNAIVFEIDHAGVQPPIDSAFTEALQDTLSEWNSAVDDEAYANL</sequence>
<organism evidence="1 2">
    <name type="scientific">Methylobacter tundripaludum</name>
    <dbReference type="NCBI Taxonomy" id="173365"/>
    <lineage>
        <taxon>Bacteria</taxon>
        <taxon>Pseudomonadati</taxon>
        <taxon>Pseudomonadota</taxon>
        <taxon>Gammaproteobacteria</taxon>
        <taxon>Methylococcales</taxon>
        <taxon>Methylococcaceae</taxon>
        <taxon>Methylobacter</taxon>
    </lineage>
</organism>
<evidence type="ECO:0000313" key="2">
    <source>
        <dbReference type="Proteomes" id="UP000240010"/>
    </source>
</evidence>
<dbReference type="AlphaFoldDB" id="A0A2S6HEA0"/>
<evidence type="ECO:0000313" key="1">
    <source>
        <dbReference type="EMBL" id="PPK75760.1"/>
    </source>
</evidence>
<proteinExistence type="predicted"/>
<dbReference type="EMBL" id="PTIZ01000005">
    <property type="protein sequence ID" value="PPK75760.1"/>
    <property type="molecule type" value="Genomic_DNA"/>
</dbReference>
<dbReference type="Proteomes" id="UP000240010">
    <property type="component" value="Unassembled WGS sequence"/>
</dbReference>
<protein>
    <submittedName>
        <fullName evidence="1">Uncharacterized protein</fullName>
    </submittedName>
</protein>